<dbReference type="SMART" id="SM00320">
    <property type="entry name" value="WD40"/>
    <property type="match status" value="7"/>
</dbReference>
<dbReference type="InterPro" id="IPR051243">
    <property type="entry name" value="PcG_WD-repeat"/>
</dbReference>
<gene>
    <name evidence="8" type="ORF">DEA37_0001201</name>
</gene>
<evidence type="ECO:0000256" key="1">
    <source>
        <dbReference type="ARBA" id="ARBA00008075"/>
    </source>
</evidence>
<name>A0A5J4NL83_9TREM</name>
<dbReference type="AlphaFoldDB" id="A0A5J4NL83"/>
<reference evidence="8 9" key="1">
    <citation type="journal article" date="2019" name="Gigascience">
        <title>Whole-genome sequence of the oriental lung fluke Paragonimus westermani.</title>
        <authorList>
            <person name="Oey H."/>
            <person name="Zakrzewski M."/>
            <person name="Narain K."/>
            <person name="Devi K.R."/>
            <person name="Agatsuma T."/>
            <person name="Nawaratna S."/>
            <person name="Gobert G.N."/>
            <person name="Jones M.K."/>
            <person name="Ragan M.A."/>
            <person name="McManus D.P."/>
            <person name="Krause L."/>
        </authorList>
    </citation>
    <scope>NUCLEOTIDE SEQUENCE [LARGE SCALE GENOMIC DNA]</scope>
    <source>
        <strain evidence="8 9">IND2009</strain>
    </source>
</reference>
<dbReference type="InterPro" id="IPR015943">
    <property type="entry name" value="WD40/YVTN_repeat-like_dom_sf"/>
</dbReference>
<evidence type="ECO:0000256" key="7">
    <source>
        <dbReference type="SAM" id="MobiDB-lite"/>
    </source>
</evidence>
<keyword evidence="9" id="KW-1185">Reference proteome</keyword>
<organism evidence="8 9">
    <name type="scientific">Paragonimus westermani</name>
    <dbReference type="NCBI Taxonomy" id="34504"/>
    <lineage>
        <taxon>Eukaryota</taxon>
        <taxon>Metazoa</taxon>
        <taxon>Spiralia</taxon>
        <taxon>Lophotrochozoa</taxon>
        <taxon>Platyhelminthes</taxon>
        <taxon>Trematoda</taxon>
        <taxon>Digenea</taxon>
        <taxon>Plagiorchiida</taxon>
        <taxon>Troglotremata</taxon>
        <taxon>Troglotrematidae</taxon>
        <taxon>Paragonimus</taxon>
    </lineage>
</organism>
<accession>A0A5J4NL83</accession>
<evidence type="ECO:0000256" key="2">
    <source>
        <dbReference type="ARBA" id="ARBA00022574"/>
    </source>
</evidence>
<evidence type="ECO:0000256" key="4">
    <source>
        <dbReference type="ARBA" id="ARBA00023015"/>
    </source>
</evidence>
<evidence type="ECO:0000256" key="3">
    <source>
        <dbReference type="ARBA" id="ARBA00022737"/>
    </source>
</evidence>
<dbReference type="EMBL" id="QNGE01002073">
    <property type="protein sequence ID" value="KAA3676271.1"/>
    <property type="molecule type" value="Genomic_DNA"/>
</dbReference>
<feature type="repeat" description="WD" evidence="6">
    <location>
        <begin position="347"/>
        <end position="388"/>
    </location>
</feature>
<feature type="repeat" description="WD" evidence="6">
    <location>
        <begin position="301"/>
        <end position="337"/>
    </location>
</feature>
<keyword evidence="5" id="KW-0804">Transcription</keyword>
<dbReference type="InterPro" id="IPR001680">
    <property type="entry name" value="WD40_rpt"/>
</dbReference>
<proteinExistence type="inferred from homology"/>
<sequence>MVFIPIMNFALLMEYKLKRIAILASVYSRIVIGQPIFCFRSLPTGNMVVDCEPKLRTSLRHSGDASSEDTVHSSLRITSQLTPSPNTTKRIRYHQSPSTLLPDKDSPVGKEEGSQTESYASGKSQTAPQVNVLDVAPVPNFNFKHTCTVRETHGRSVFGIAFNSINRSRPSDPLLFATVAAHLVTIYQCNLKPEQGEPTQQHNSDNPSIVLLQSFTDPAGDEEEFYCCAWSRDTSGNVASSWWTDCAESGRTRPEPHPHQAPIKWSSVSLLPPHQQLVAAAGKRGVIRILCPSLASCPISLVGHGSAVNELRFHPRDPALLFSFSKDYTIRLWNIASHVLVCIFGGAEGHRAEVLHGDLSLTGDLLLTSGMDHCIKIWRLNTPELANAVIDSFSYRIRANPKPFPLLIQHFPEFSSRDVHGNYVDCARWFGAMVLSKSCENSVSLWKPGGLDDSSVASTGSPGNTSAVGSNCTEVGGIRLPNRLQPVGVPLSSEQPVHPMPGVPTEHKMSIIHQLKAPDCNLWYIRFDVDLDNQVLALGTGTGPARIYLWDLKFPEVALNLPAQVLHIPSLSGTGSNGIPLSHSAIRQTRFANDGKTLICVGDNGLIVRFDRMV</sequence>
<dbReference type="Gene3D" id="2.130.10.10">
    <property type="entry name" value="YVTN repeat-like/Quinoprotein amine dehydrogenase"/>
    <property type="match status" value="1"/>
</dbReference>
<keyword evidence="2 6" id="KW-0853">WD repeat</keyword>
<dbReference type="PROSITE" id="PS50294">
    <property type="entry name" value="WD_REPEATS_REGION"/>
    <property type="match status" value="1"/>
</dbReference>
<evidence type="ECO:0000256" key="6">
    <source>
        <dbReference type="PROSITE-ProRule" id="PRU00221"/>
    </source>
</evidence>
<feature type="region of interest" description="Disordered" evidence="7">
    <location>
        <begin position="58"/>
        <end position="126"/>
    </location>
</feature>
<evidence type="ECO:0000313" key="8">
    <source>
        <dbReference type="EMBL" id="KAA3676271.1"/>
    </source>
</evidence>
<dbReference type="PANTHER" id="PTHR10253">
    <property type="entry name" value="POLYCOMB PROTEIN"/>
    <property type="match status" value="1"/>
</dbReference>
<evidence type="ECO:0000313" key="9">
    <source>
        <dbReference type="Proteomes" id="UP000324629"/>
    </source>
</evidence>
<comment type="caution">
    <text evidence="8">The sequence shown here is derived from an EMBL/GenBank/DDBJ whole genome shotgun (WGS) entry which is preliminary data.</text>
</comment>
<dbReference type="PROSITE" id="PS50082">
    <property type="entry name" value="WD_REPEATS_2"/>
    <property type="match status" value="2"/>
</dbReference>
<dbReference type="InterPro" id="IPR036322">
    <property type="entry name" value="WD40_repeat_dom_sf"/>
</dbReference>
<comment type="similarity">
    <text evidence="1">Belongs to the WD repeat ESC family.</text>
</comment>
<feature type="compositionally biased region" description="Polar residues" evidence="7">
    <location>
        <begin position="72"/>
        <end position="88"/>
    </location>
</feature>
<keyword evidence="4" id="KW-0805">Transcription regulation</keyword>
<feature type="compositionally biased region" description="Polar residues" evidence="7">
    <location>
        <begin position="115"/>
        <end position="126"/>
    </location>
</feature>
<feature type="compositionally biased region" description="Basic and acidic residues" evidence="7">
    <location>
        <begin position="102"/>
        <end position="113"/>
    </location>
</feature>
<keyword evidence="3" id="KW-0677">Repeat</keyword>
<evidence type="ECO:0000256" key="5">
    <source>
        <dbReference type="ARBA" id="ARBA00023163"/>
    </source>
</evidence>
<dbReference type="SUPFAM" id="SSF50978">
    <property type="entry name" value="WD40 repeat-like"/>
    <property type="match status" value="1"/>
</dbReference>
<protein>
    <submittedName>
        <fullName evidence="8">Polycomb protein EED</fullName>
    </submittedName>
</protein>
<dbReference type="Proteomes" id="UP000324629">
    <property type="component" value="Unassembled WGS sequence"/>
</dbReference>
<dbReference type="Pfam" id="PF00400">
    <property type="entry name" value="WD40"/>
    <property type="match status" value="2"/>
</dbReference>